<evidence type="ECO:0000313" key="3">
    <source>
        <dbReference type="EMBL" id="GHE28248.1"/>
    </source>
</evidence>
<dbReference type="InterPro" id="IPR046517">
    <property type="entry name" value="DUF6695"/>
</dbReference>
<sequence>MQSNDVAYDDLALILTWPDATIRGDEKWMMFFKKIGFVKNLNFKVGHTGIVIIKRGTGEMLFYDFGRYIAPRGYGRARSKFSDPRLEIKFKAKFDKDGISNLTDLVSQLDLLKQAMYGEGILYFSIARGINFEQAKAYGDDCVHQGTYPYGAVAKNNNNCSRFITRMLMRSSKVYSWNHSINFPETIKASPISNVVNAVPDRMIYAFTADDGLRHFKMNRWQSFGFLLRKLRDNINRKKAAFLPNDLIIGYMDFASKPISVPLDAQYLGGVGDGAWFSVQPTADEKVLIQRFTSKGELEYVVLGEPMEPVDLESSFEITYDSHLLFTHIRQQGRKIRINHVQRLSLESYQYKGLKERYA</sequence>
<gene>
    <name evidence="3" type="ORF">GCM10017764_08260</name>
</gene>
<evidence type="ECO:0000313" key="4">
    <source>
        <dbReference type="Proteomes" id="UP000620550"/>
    </source>
</evidence>
<evidence type="ECO:0000259" key="2">
    <source>
        <dbReference type="Pfam" id="PF25218"/>
    </source>
</evidence>
<dbReference type="Pfam" id="PF20405">
    <property type="entry name" value="DUF6695"/>
    <property type="match status" value="1"/>
</dbReference>
<dbReference type="Proteomes" id="UP000620550">
    <property type="component" value="Unassembled WGS sequence"/>
</dbReference>
<feature type="domain" description="Type VI secretion system effector TseH-like" evidence="2">
    <location>
        <begin position="12"/>
        <end position="174"/>
    </location>
</feature>
<keyword evidence="4" id="KW-1185">Reference proteome</keyword>
<dbReference type="EMBL" id="BNAF01000003">
    <property type="protein sequence ID" value="GHE28248.1"/>
    <property type="molecule type" value="Genomic_DNA"/>
</dbReference>
<organism evidence="3 4">
    <name type="scientific">Sphingobacterium griseoflavum</name>
    <dbReference type="NCBI Taxonomy" id="1474952"/>
    <lineage>
        <taxon>Bacteria</taxon>
        <taxon>Pseudomonadati</taxon>
        <taxon>Bacteroidota</taxon>
        <taxon>Sphingobacteriia</taxon>
        <taxon>Sphingobacteriales</taxon>
        <taxon>Sphingobacteriaceae</taxon>
        <taxon>Sphingobacterium</taxon>
    </lineage>
</organism>
<accession>A0ABQ3HU24</accession>
<dbReference type="InterPro" id="IPR057382">
    <property type="entry name" value="TseH"/>
</dbReference>
<feature type="domain" description="DUF6695" evidence="1">
    <location>
        <begin position="265"/>
        <end position="340"/>
    </location>
</feature>
<comment type="caution">
    <text evidence="3">The sequence shown here is derived from an EMBL/GenBank/DDBJ whole genome shotgun (WGS) entry which is preliminary data.</text>
</comment>
<proteinExistence type="predicted"/>
<dbReference type="Pfam" id="PF25218">
    <property type="entry name" value="TseH"/>
    <property type="match status" value="1"/>
</dbReference>
<dbReference type="RefSeq" id="WP_189625364.1">
    <property type="nucleotide sequence ID" value="NZ_BNAF01000003.1"/>
</dbReference>
<protein>
    <submittedName>
        <fullName evidence="3">Uncharacterized protein</fullName>
    </submittedName>
</protein>
<name>A0ABQ3HU24_9SPHI</name>
<evidence type="ECO:0000259" key="1">
    <source>
        <dbReference type="Pfam" id="PF20405"/>
    </source>
</evidence>
<reference evidence="4" key="1">
    <citation type="journal article" date="2019" name="Int. J. Syst. Evol. Microbiol.">
        <title>The Global Catalogue of Microorganisms (GCM) 10K type strain sequencing project: providing services to taxonomists for standard genome sequencing and annotation.</title>
        <authorList>
            <consortium name="The Broad Institute Genomics Platform"/>
            <consortium name="The Broad Institute Genome Sequencing Center for Infectious Disease"/>
            <person name="Wu L."/>
            <person name="Ma J."/>
        </authorList>
    </citation>
    <scope>NUCLEOTIDE SEQUENCE [LARGE SCALE GENOMIC DNA]</scope>
    <source>
        <strain evidence="4">CGMCC 1.12966</strain>
    </source>
</reference>